<sequence length="200" mass="21618">MGLIGQWRNPHNETRVHLASLAKKRGFSFGAYSYGRPKVRFAESGAKLSIGRYCSIADKVEILLGGNHRLDWVSTFPFPAFPTVWPGADSDYHATAGDVHIGHDVWLGSGCMILSGVTIGHGAVVAARAVVTKHVPPYAIVGGNPARVIRYRFSESDIAALLASAWWDLPKEQVQTLLPLLQDTDVAAFAAAVRKIRDGG</sequence>
<protein>
    <submittedName>
        <fullName evidence="2">Acetyltransferase-like isoleucine patch superfamily enzyme</fullName>
    </submittedName>
</protein>
<dbReference type="CDD" id="cd03349">
    <property type="entry name" value="LbH_XAT"/>
    <property type="match status" value="1"/>
</dbReference>
<accession>A0A4R2GWQ6</accession>
<comment type="similarity">
    <text evidence="1">Belongs to the transferase hexapeptide repeat family.</text>
</comment>
<comment type="caution">
    <text evidence="2">The sequence shown here is derived from an EMBL/GenBank/DDBJ whole genome shotgun (WGS) entry which is preliminary data.</text>
</comment>
<keyword evidence="2" id="KW-0808">Transferase</keyword>
<keyword evidence="3" id="KW-1185">Reference proteome</keyword>
<dbReference type="PANTHER" id="PTHR43300:SF11">
    <property type="entry name" value="ACETYLTRANSFERASE RV3034C-RELATED"/>
    <property type="match status" value="1"/>
</dbReference>
<dbReference type="OrthoDB" id="9815592at2"/>
<dbReference type="Pfam" id="PF00132">
    <property type="entry name" value="Hexapep"/>
    <property type="match status" value="1"/>
</dbReference>
<evidence type="ECO:0000256" key="1">
    <source>
        <dbReference type="ARBA" id="ARBA00007274"/>
    </source>
</evidence>
<name>A0A4R2GWQ6_9HYPH</name>
<evidence type="ECO:0000313" key="2">
    <source>
        <dbReference type="EMBL" id="TCO15273.1"/>
    </source>
</evidence>
<dbReference type="InterPro" id="IPR011004">
    <property type="entry name" value="Trimer_LpxA-like_sf"/>
</dbReference>
<organism evidence="2 3">
    <name type="scientific">Camelimonas lactis</name>
    <dbReference type="NCBI Taxonomy" id="659006"/>
    <lineage>
        <taxon>Bacteria</taxon>
        <taxon>Pseudomonadati</taxon>
        <taxon>Pseudomonadota</taxon>
        <taxon>Alphaproteobacteria</taxon>
        <taxon>Hyphomicrobiales</taxon>
        <taxon>Chelatococcaceae</taxon>
        <taxon>Camelimonas</taxon>
    </lineage>
</organism>
<dbReference type="InterPro" id="IPR001451">
    <property type="entry name" value="Hexapep"/>
</dbReference>
<dbReference type="InterPro" id="IPR050179">
    <property type="entry name" value="Trans_hexapeptide_repeat"/>
</dbReference>
<proteinExistence type="inferred from homology"/>
<dbReference type="SUPFAM" id="SSF51161">
    <property type="entry name" value="Trimeric LpxA-like enzymes"/>
    <property type="match status" value="1"/>
</dbReference>
<dbReference type="Gene3D" id="2.160.10.10">
    <property type="entry name" value="Hexapeptide repeat proteins"/>
    <property type="match status" value="1"/>
</dbReference>
<reference evidence="2 3" key="1">
    <citation type="submission" date="2019-03" db="EMBL/GenBank/DDBJ databases">
        <title>Genomic Encyclopedia of Type Strains, Phase IV (KMG-IV): sequencing the most valuable type-strain genomes for metagenomic binning, comparative biology and taxonomic classification.</title>
        <authorList>
            <person name="Goeker M."/>
        </authorList>
    </citation>
    <scope>NUCLEOTIDE SEQUENCE [LARGE SCALE GENOMIC DNA]</scope>
    <source>
        <strain evidence="2 3">DSM 22958</strain>
    </source>
</reference>
<dbReference type="AlphaFoldDB" id="A0A4R2GWQ6"/>
<dbReference type="RefSeq" id="WP_132003548.1">
    <property type="nucleotide sequence ID" value="NZ_JBHUNN010000002.1"/>
</dbReference>
<evidence type="ECO:0000313" key="3">
    <source>
        <dbReference type="Proteomes" id="UP000294881"/>
    </source>
</evidence>
<dbReference type="Proteomes" id="UP000294881">
    <property type="component" value="Unassembled WGS sequence"/>
</dbReference>
<dbReference type="GO" id="GO:0016740">
    <property type="term" value="F:transferase activity"/>
    <property type="evidence" value="ECO:0007669"/>
    <property type="project" value="UniProtKB-KW"/>
</dbReference>
<gene>
    <name evidence="2" type="ORF">EV666_102251</name>
</gene>
<dbReference type="EMBL" id="SLWL01000002">
    <property type="protein sequence ID" value="TCO15273.1"/>
    <property type="molecule type" value="Genomic_DNA"/>
</dbReference>
<dbReference type="PANTHER" id="PTHR43300">
    <property type="entry name" value="ACETYLTRANSFERASE"/>
    <property type="match status" value="1"/>
</dbReference>